<keyword evidence="10" id="KW-1185">Reference proteome</keyword>
<comment type="subcellular location">
    <subcellularLocation>
        <location evidence="1">Membrane</location>
        <topology evidence="1">Single-pass membrane protein</topology>
    </subcellularLocation>
</comment>
<dbReference type="PANTHER" id="PTHR42982:SF1">
    <property type="entry name" value="SEC-INDEPENDENT PROTEIN TRANSLOCASE PROTEIN TATA"/>
    <property type="match status" value="1"/>
</dbReference>
<reference evidence="10" key="1">
    <citation type="submission" date="2016-11" db="EMBL/GenBank/DDBJ databases">
        <authorList>
            <person name="Varghese N."/>
            <person name="Submissions S."/>
        </authorList>
    </citation>
    <scope>NUCLEOTIDE SEQUENCE [LARGE SCALE GENOMIC DNA]</scope>
    <source>
        <strain evidence="10">DSM 19741</strain>
    </source>
</reference>
<dbReference type="Gene3D" id="1.20.5.3310">
    <property type="match status" value="1"/>
</dbReference>
<dbReference type="InterPro" id="IPR003369">
    <property type="entry name" value="TatA/B/E"/>
</dbReference>
<dbReference type="RefSeq" id="WP_072990431.1">
    <property type="nucleotide sequence ID" value="NZ_FQWE01000004.1"/>
</dbReference>
<name>A0A1M5H0Q4_9FLAO</name>
<protein>
    <submittedName>
        <fullName evidence="9">Sec-independent protein translocase protein TatA</fullName>
    </submittedName>
</protein>
<dbReference type="GO" id="GO:0016020">
    <property type="term" value="C:membrane"/>
    <property type="evidence" value="ECO:0007669"/>
    <property type="project" value="UniProtKB-ARBA"/>
</dbReference>
<organism evidence="9 10">
    <name type="scientific">Flavobacterium segetis</name>
    <dbReference type="NCBI Taxonomy" id="271157"/>
    <lineage>
        <taxon>Bacteria</taxon>
        <taxon>Pseudomonadati</taxon>
        <taxon>Bacteroidota</taxon>
        <taxon>Flavobacteriia</taxon>
        <taxon>Flavobacteriales</taxon>
        <taxon>Flavobacteriaceae</taxon>
        <taxon>Flavobacterium</taxon>
    </lineage>
</organism>
<dbReference type="PANTHER" id="PTHR42982">
    <property type="entry name" value="SEC-INDEPENDENT PROTEIN TRANSLOCASE PROTEIN TATA"/>
    <property type="match status" value="1"/>
</dbReference>
<keyword evidence="5 8" id="KW-1133">Transmembrane helix</keyword>
<dbReference type="PRINTS" id="PR01506">
    <property type="entry name" value="TATBPROTEIN"/>
</dbReference>
<keyword evidence="3 8" id="KW-0812">Transmembrane</keyword>
<dbReference type="AlphaFoldDB" id="A0A1M5H0Q4"/>
<accession>A0A1M5H0Q4</accession>
<feature type="transmembrane region" description="Helical" evidence="8">
    <location>
        <begin position="6"/>
        <end position="22"/>
    </location>
</feature>
<keyword evidence="2" id="KW-0813">Transport</keyword>
<gene>
    <name evidence="9" type="ORF">SAMN05444396_104290</name>
</gene>
<sequence>MFGIGGGELIFIMFIVLMLFGSDKVPEIARTMGKAMAQLKNATNDIKSEIQKGAETNGFDSKSLGDLRVNLTSEIDKVKNNLLGETAQYNDLAGNITTEINKAKDNMIDDISAPLNSTKEVLEDISGPVKRQM</sequence>
<evidence type="ECO:0000256" key="1">
    <source>
        <dbReference type="ARBA" id="ARBA00004167"/>
    </source>
</evidence>
<evidence type="ECO:0000313" key="10">
    <source>
        <dbReference type="Proteomes" id="UP000184036"/>
    </source>
</evidence>
<keyword evidence="4" id="KW-0653">Protein transport</keyword>
<dbReference type="STRING" id="271157.SAMN05444396_104290"/>
<evidence type="ECO:0000256" key="8">
    <source>
        <dbReference type="SAM" id="Phobius"/>
    </source>
</evidence>
<evidence type="ECO:0000313" key="9">
    <source>
        <dbReference type="EMBL" id="SHG09591.1"/>
    </source>
</evidence>
<proteinExistence type="predicted"/>
<dbReference type="Proteomes" id="UP000184036">
    <property type="component" value="Unassembled WGS sequence"/>
</dbReference>
<dbReference type="EMBL" id="FQWE01000004">
    <property type="protein sequence ID" value="SHG09591.1"/>
    <property type="molecule type" value="Genomic_DNA"/>
</dbReference>
<keyword evidence="7 8" id="KW-0472">Membrane</keyword>
<keyword evidence="6" id="KW-0811">Translocation</keyword>
<dbReference type="GO" id="GO:0015031">
    <property type="term" value="P:protein transport"/>
    <property type="evidence" value="ECO:0007669"/>
    <property type="project" value="UniProtKB-KW"/>
</dbReference>
<evidence type="ECO:0000256" key="5">
    <source>
        <dbReference type="ARBA" id="ARBA00022989"/>
    </source>
</evidence>
<dbReference type="Pfam" id="PF02416">
    <property type="entry name" value="TatA_B_E"/>
    <property type="match status" value="1"/>
</dbReference>
<evidence type="ECO:0000256" key="4">
    <source>
        <dbReference type="ARBA" id="ARBA00022927"/>
    </source>
</evidence>
<dbReference type="OrthoDB" id="1525160at2"/>
<evidence type="ECO:0000256" key="6">
    <source>
        <dbReference type="ARBA" id="ARBA00023010"/>
    </source>
</evidence>
<evidence type="ECO:0000256" key="2">
    <source>
        <dbReference type="ARBA" id="ARBA00022448"/>
    </source>
</evidence>
<evidence type="ECO:0000256" key="3">
    <source>
        <dbReference type="ARBA" id="ARBA00022692"/>
    </source>
</evidence>
<evidence type="ECO:0000256" key="7">
    <source>
        <dbReference type="ARBA" id="ARBA00023136"/>
    </source>
</evidence>